<evidence type="ECO:0000313" key="2">
    <source>
        <dbReference type="Proteomes" id="UP001652740"/>
    </source>
</evidence>
<evidence type="ECO:0000313" key="4">
    <source>
        <dbReference type="RefSeq" id="XP_052748358.1"/>
    </source>
</evidence>
<evidence type="ECO:0000256" key="1">
    <source>
        <dbReference type="SAM" id="MobiDB-lite"/>
    </source>
</evidence>
<dbReference type="RefSeq" id="XP_052748358.1">
    <property type="nucleotide sequence ID" value="XM_052892398.1"/>
</dbReference>
<dbReference type="GeneID" id="113514054"/>
<name>A0ABM3MB75_GALME</name>
<proteinExistence type="predicted"/>
<keyword evidence="2" id="KW-1185">Reference proteome</keyword>
<accession>A0ABM3MB75</accession>
<organism evidence="2 4">
    <name type="scientific">Galleria mellonella</name>
    <name type="common">Greater wax moth</name>
    <dbReference type="NCBI Taxonomy" id="7137"/>
    <lineage>
        <taxon>Eukaryota</taxon>
        <taxon>Metazoa</taxon>
        <taxon>Ecdysozoa</taxon>
        <taxon>Arthropoda</taxon>
        <taxon>Hexapoda</taxon>
        <taxon>Insecta</taxon>
        <taxon>Pterygota</taxon>
        <taxon>Neoptera</taxon>
        <taxon>Endopterygota</taxon>
        <taxon>Lepidoptera</taxon>
        <taxon>Glossata</taxon>
        <taxon>Ditrysia</taxon>
        <taxon>Pyraloidea</taxon>
        <taxon>Pyralidae</taxon>
        <taxon>Galleriinae</taxon>
        <taxon>Galleria</taxon>
    </lineage>
</organism>
<sequence>MAEIALHTLYKKYEDISLSNLSYCVVCLRTEEERRMVAPKAIRELRMITKRDGPEDITVCYICEEQALNAMKLLRAMHCARTLTNVVKRLKRWRLTKEEFSNQLGNFKTVNKKGKKSTINYDYLLKIVEEQSHYASTDVLTINIDVEVSEQTTAVINRSAPETDCSAPTQDTPALVPIERLLEKRTPVQPAPSDLESTCVLSNRQSIYLNTPPLAPNPYTKFGCYYANLLNDCSNIIDKELIRNNIGGVASKKRKSSVLSTDGDSIDLGDDDARPPPLNPSKVDWENKIPMDVIFFTEGQPPNNSIVEGQITQVRSLTNDEYAQGASDNVIDLC</sequence>
<protein>
    <submittedName>
        <fullName evidence="3 4">Uncharacterized protein LOC113514054 isoform X1</fullName>
    </submittedName>
</protein>
<gene>
    <name evidence="3 4" type="primary">LOC113514054</name>
</gene>
<reference evidence="3 4" key="1">
    <citation type="submission" date="2025-05" db="UniProtKB">
        <authorList>
            <consortium name="RefSeq"/>
        </authorList>
    </citation>
    <scope>IDENTIFICATION</scope>
    <source>
        <tissue evidence="3 4">Whole larvae</tissue>
    </source>
</reference>
<dbReference type="RefSeq" id="XP_052748357.1">
    <property type="nucleotide sequence ID" value="XM_052892397.1"/>
</dbReference>
<dbReference type="Proteomes" id="UP001652740">
    <property type="component" value="Unplaced"/>
</dbReference>
<feature type="region of interest" description="Disordered" evidence="1">
    <location>
        <begin position="259"/>
        <end position="282"/>
    </location>
</feature>
<evidence type="ECO:0000313" key="3">
    <source>
        <dbReference type="RefSeq" id="XP_052748357.1"/>
    </source>
</evidence>